<evidence type="ECO:0000256" key="3">
    <source>
        <dbReference type="ARBA" id="ARBA00023125"/>
    </source>
</evidence>
<evidence type="ECO:0000313" key="7">
    <source>
        <dbReference type="EMBL" id="APT89606.1"/>
    </source>
</evidence>
<dbReference type="PROSITE" id="PS50977">
    <property type="entry name" value="HTH_TETR_2"/>
    <property type="match status" value="1"/>
</dbReference>
<dbReference type="InterPro" id="IPR039538">
    <property type="entry name" value="BetI_C"/>
</dbReference>
<organism evidence="7 8">
    <name type="scientific">Corynebacterium frankenforstense DSM 45800</name>
    <dbReference type="NCBI Taxonomy" id="1437875"/>
    <lineage>
        <taxon>Bacteria</taxon>
        <taxon>Bacillati</taxon>
        <taxon>Actinomycetota</taxon>
        <taxon>Actinomycetes</taxon>
        <taxon>Mycobacteriales</taxon>
        <taxon>Corynebacteriaceae</taxon>
        <taxon>Corynebacterium</taxon>
    </lineage>
</organism>
<dbReference type="EMBL" id="CP009247">
    <property type="protein sequence ID" value="APT89606.1"/>
    <property type="molecule type" value="Genomic_DNA"/>
</dbReference>
<feature type="DNA-binding region" description="H-T-H motif" evidence="5">
    <location>
        <begin position="31"/>
        <end position="50"/>
    </location>
</feature>
<evidence type="ECO:0000256" key="4">
    <source>
        <dbReference type="ARBA" id="ARBA00023163"/>
    </source>
</evidence>
<dbReference type="STRING" id="1437875.CFRA_10625"/>
<dbReference type="SUPFAM" id="SSF46689">
    <property type="entry name" value="Homeodomain-like"/>
    <property type="match status" value="1"/>
</dbReference>
<dbReference type="RefSeq" id="WP_075664601.1">
    <property type="nucleotide sequence ID" value="NZ_CP009247.1"/>
</dbReference>
<dbReference type="AlphaFoldDB" id="A0A1L7CUP2"/>
<dbReference type="OrthoDB" id="9816296at2"/>
<name>A0A1L7CUP2_9CORY</name>
<keyword evidence="2" id="KW-0805">Transcription regulation</keyword>
<evidence type="ECO:0000256" key="1">
    <source>
        <dbReference type="ARBA" id="ARBA00022491"/>
    </source>
</evidence>
<dbReference type="KEGG" id="cfk:CFRA_10625"/>
<evidence type="ECO:0000259" key="6">
    <source>
        <dbReference type="PROSITE" id="PS50977"/>
    </source>
</evidence>
<dbReference type="Proteomes" id="UP000185434">
    <property type="component" value="Chromosome"/>
</dbReference>
<dbReference type="GO" id="GO:0003677">
    <property type="term" value="F:DNA binding"/>
    <property type="evidence" value="ECO:0007669"/>
    <property type="project" value="UniProtKB-UniRule"/>
</dbReference>
<evidence type="ECO:0000256" key="5">
    <source>
        <dbReference type="PROSITE-ProRule" id="PRU00335"/>
    </source>
</evidence>
<dbReference type="SUPFAM" id="SSF48498">
    <property type="entry name" value="Tetracyclin repressor-like, C-terminal domain"/>
    <property type="match status" value="1"/>
</dbReference>
<accession>A0A1L7CUP2</accession>
<dbReference type="Gene3D" id="1.10.357.10">
    <property type="entry name" value="Tetracycline Repressor, domain 2"/>
    <property type="match status" value="1"/>
</dbReference>
<feature type="domain" description="HTH tetR-type" evidence="6">
    <location>
        <begin position="8"/>
        <end position="68"/>
    </location>
</feature>
<proteinExistence type="predicted"/>
<gene>
    <name evidence="7" type="ORF">CFRA_10625</name>
</gene>
<keyword evidence="1" id="KW-0678">Repressor</keyword>
<keyword evidence="4" id="KW-0804">Transcription</keyword>
<protein>
    <recommendedName>
        <fullName evidence="6">HTH tetR-type domain-containing protein</fullName>
    </recommendedName>
</protein>
<dbReference type="Pfam" id="PF13977">
    <property type="entry name" value="TetR_C_6"/>
    <property type="match status" value="1"/>
</dbReference>
<keyword evidence="3 5" id="KW-0238">DNA-binding</keyword>
<reference evidence="7 8" key="1">
    <citation type="submission" date="2014-08" db="EMBL/GenBank/DDBJ databases">
        <title>Complete genome sequence of Corynebacterium frankenforstense ST18(T) (=DSM 45800(T)), isolated from raw cow milk.</title>
        <authorList>
            <person name="Ruckert C."/>
            <person name="Albersmeier A."/>
            <person name="Winkler A."/>
            <person name="Lipski A."/>
            <person name="Kalinowski J."/>
        </authorList>
    </citation>
    <scope>NUCLEOTIDE SEQUENCE [LARGE SCALE GENOMIC DNA]</scope>
    <source>
        <strain evidence="7 8">ST18</strain>
    </source>
</reference>
<dbReference type="InterPro" id="IPR036271">
    <property type="entry name" value="Tet_transcr_reg_TetR-rel_C_sf"/>
</dbReference>
<keyword evidence="8" id="KW-1185">Reference proteome</keyword>
<dbReference type="InterPro" id="IPR001647">
    <property type="entry name" value="HTH_TetR"/>
</dbReference>
<dbReference type="InterPro" id="IPR009057">
    <property type="entry name" value="Homeodomain-like_sf"/>
</dbReference>
<evidence type="ECO:0000256" key="2">
    <source>
        <dbReference type="ARBA" id="ARBA00023015"/>
    </source>
</evidence>
<evidence type="ECO:0000313" key="8">
    <source>
        <dbReference type="Proteomes" id="UP000185434"/>
    </source>
</evidence>
<sequence length="192" mass="20065">MPKLVDPAGRRARILDAAFRVVAEEGAAALSFRSVARVSGLNVGSVRNTYATARQLLADAAEEAGERMGRRLAGHDLSGRPGSHDLDSALAVLAELLPLDAARRAENTVLIEFMAAARTHEVYRATTERMSRDMRAVVAAVLTALGADPAHAEPVTALMVGLTFESVTGHGGLAAGEMLRLVRAAVTAGVDG</sequence>